<comment type="subcellular location">
    <subcellularLocation>
        <location evidence="8">Cell inner membrane</location>
        <topology evidence="8">Multi-pass membrane protein</topology>
    </subcellularLocation>
    <subcellularLocation>
        <location evidence="1">Cell membrane</location>
        <topology evidence="1">Multi-pass membrane protein</topology>
    </subcellularLocation>
</comment>
<dbReference type="GO" id="GO:0015385">
    <property type="term" value="F:sodium:proton antiporter activity"/>
    <property type="evidence" value="ECO:0007669"/>
    <property type="project" value="TreeGrafter"/>
</dbReference>
<dbReference type="GO" id="GO:0005886">
    <property type="term" value="C:plasma membrane"/>
    <property type="evidence" value="ECO:0007669"/>
    <property type="project" value="UniProtKB-SubCell"/>
</dbReference>
<dbReference type="InterPro" id="IPR004812">
    <property type="entry name" value="Efflux_drug-R_Bcr/CmlA"/>
</dbReference>
<feature type="transmembrane region" description="Helical" evidence="8">
    <location>
        <begin position="402"/>
        <end position="427"/>
    </location>
</feature>
<keyword evidence="6 8" id="KW-1133">Transmembrane helix</keyword>
<dbReference type="InterPro" id="IPR020846">
    <property type="entry name" value="MFS_dom"/>
</dbReference>
<protein>
    <recommendedName>
        <fullName evidence="8">Bcr/CflA family efflux transporter</fullName>
    </recommendedName>
</protein>
<keyword evidence="4" id="KW-1003">Cell membrane</keyword>
<keyword evidence="11" id="KW-1185">Reference proteome</keyword>
<feature type="domain" description="Major facilitator superfamily (MFS) profile" evidence="9">
    <location>
        <begin position="106"/>
        <end position="490"/>
    </location>
</feature>
<dbReference type="Pfam" id="PF07690">
    <property type="entry name" value="MFS_1"/>
    <property type="match status" value="1"/>
</dbReference>
<sequence>MSENTNYNYSYLDREAIRKKMVELLEESDVEQINQRRRQLMETELEKLKEDTVLLTKANAAPSVAKEIDHELEQVSHVLSPKNNLEELDHLHKKYLQGLLPKQSLVIIIFALTSMLLPFCIDMYLSAFPAMAREYSVDISRIEFSLSIYFIGIALGQLLWGPLSDSIGRKGITCVAFICVLISSVIIANIDDLTTLFALRFAQGFFCAAILVTSTSILRDIYETVDFVRINGIVTLIFFAAPFLAPLVGAYIAVASSWHYIFYSIALMSLICFVLFIKYIPETLNPAFKRKVNFKQTFKVFTQVLGDGRSFWLIILMSCSTCVIFAYVSMASGVFQGFYGISESMFPYIFVLSVITQVLFNIFNTKMVKYMAPAKLLLIGMCWQLFSGIFCILASLLDTGFYGILIGVILAMSASPLIFLNSIALYLEIHYRQSGTASSLVNISRWILPGIVTAITQNIDPYRGYTMLMAMGIFSILIFMSFIFYNLCNKVYLKKEQAQA</sequence>
<feature type="transmembrane region" description="Helical" evidence="8">
    <location>
        <begin position="139"/>
        <end position="160"/>
    </location>
</feature>
<evidence type="ECO:0000256" key="5">
    <source>
        <dbReference type="ARBA" id="ARBA00022692"/>
    </source>
</evidence>
<dbReference type="EMBL" id="NRJH01000045">
    <property type="protein sequence ID" value="RIY32153.1"/>
    <property type="molecule type" value="Genomic_DNA"/>
</dbReference>
<gene>
    <name evidence="10" type="ORF">CJP74_05135</name>
</gene>
<organism evidence="10 11">
    <name type="scientific">Psittacicella melopsittaci</name>
    <dbReference type="NCBI Taxonomy" id="2028576"/>
    <lineage>
        <taxon>Bacteria</taxon>
        <taxon>Pseudomonadati</taxon>
        <taxon>Pseudomonadota</taxon>
        <taxon>Gammaproteobacteria</taxon>
        <taxon>Pasteurellales</taxon>
        <taxon>Psittacicellaceae</taxon>
        <taxon>Psittacicella</taxon>
    </lineage>
</organism>
<dbReference type="GO" id="GO:0042910">
    <property type="term" value="F:xenobiotic transmembrane transporter activity"/>
    <property type="evidence" value="ECO:0007669"/>
    <property type="project" value="InterPro"/>
</dbReference>
<evidence type="ECO:0000313" key="10">
    <source>
        <dbReference type="EMBL" id="RIY32153.1"/>
    </source>
</evidence>
<dbReference type="PROSITE" id="PS50850">
    <property type="entry name" value="MFS"/>
    <property type="match status" value="1"/>
</dbReference>
<evidence type="ECO:0000259" key="9">
    <source>
        <dbReference type="PROSITE" id="PS50850"/>
    </source>
</evidence>
<feature type="transmembrane region" description="Helical" evidence="8">
    <location>
        <begin position="230"/>
        <end position="254"/>
    </location>
</feature>
<feature type="transmembrane region" description="Helical" evidence="8">
    <location>
        <begin position="260"/>
        <end position="280"/>
    </location>
</feature>
<dbReference type="InterPro" id="IPR011701">
    <property type="entry name" value="MFS"/>
</dbReference>
<evidence type="ECO:0000256" key="6">
    <source>
        <dbReference type="ARBA" id="ARBA00022989"/>
    </source>
</evidence>
<keyword evidence="8" id="KW-0997">Cell inner membrane</keyword>
<feature type="transmembrane region" description="Helical" evidence="8">
    <location>
        <begin position="196"/>
        <end position="218"/>
    </location>
</feature>
<evidence type="ECO:0000256" key="8">
    <source>
        <dbReference type="RuleBase" id="RU365088"/>
    </source>
</evidence>
<feature type="transmembrane region" description="Helical" evidence="8">
    <location>
        <begin position="172"/>
        <end position="190"/>
    </location>
</feature>
<comment type="caution">
    <text evidence="10">The sequence shown here is derived from an EMBL/GenBank/DDBJ whole genome shotgun (WGS) entry which is preliminary data.</text>
</comment>
<dbReference type="NCBIfam" id="TIGR00710">
    <property type="entry name" value="efflux_Bcr_CflA"/>
    <property type="match status" value="1"/>
</dbReference>
<keyword evidence="3 8" id="KW-0813">Transport</keyword>
<keyword evidence="5 8" id="KW-0812">Transmembrane</keyword>
<dbReference type="CDD" id="cd17320">
    <property type="entry name" value="MFS_MdfA_MDR_like"/>
    <property type="match status" value="1"/>
</dbReference>
<proteinExistence type="inferred from homology"/>
<evidence type="ECO:0000256" key="4">
    <source>
        <dbReference type="ARBA" id="ARBA00022475"/>
    </source>
</evidence>
<dbReference type="OrthoDB" id="9814303at2"/>
<evidence type="ECO:0000256" key="2">
    <source>
        <dbReference type="ARBA" id="ARBA00006236"/>
    </source>
</evidence>
<reference evidence="10 11" key="1">
    <citation type="submission" date="2017-08" db="EMBL/GenBank/DDBJ databases">
        <title>Reclassification of Bisgaard taxon 37 and 44.</title>
        <authorList>
            <person name="Christensen H."/>
        </authorList>
    </citation>
    <scope>NUCLEOTIDE SEQUENCE [LARGE SCALE GENOMIC DNA]</scope>
    <source>
        <strain evidence="10 11">B96_4</strain>
    </source>
</reference>
<dbReference type="PANTHER" id="PTHR23502">
    <property type="entry name" value="MAJOR FACILITATOR SUPERFAMILY"/>
    <property type="match status" value="1"/>
</dbReference>
<evidence type="ECO:0000256" key="1">
    <source>
        <dbReference type="ARBA" id="ARBA00004651"/>
    </source>
</evidence>
<dbReference type="PANTHER" id="PTHR23502:SF132">
    <property type="entry name" value="POLYAMINE TRANSPORTER 2-RELATED"/>
    <property type="match status" value="1"/>
</dbReference>
<evidence type="ECO:0000256" key="7">
    <source>
        <dbReference type="ARBA" id="ARBA00023136"/>
    </source>
</evidence>
<feature type="transmembrane region" description="Helical" evidence="8">
    <location>
        <begin position="376"/>
        <end position="396"/>
    </location>
</feature>
<feature type="transmembrane region" description="Helical" evidence="8">
    <location>
        <begin position="311"/>
        <end position="339"/>
    </location>
</feature>
<feature type="transmembrane region" description="Helical" evidence="8">
    <location>
        <begin position="465"/>
        <end position="487"/>
    </location>
</feature>
<name>A0A3A1Y1P5_9GAMM</name>
<feature type="transmembrane region" description="Helical" evidence="8">
    <location>
        <begin position="345"/>
        <end position="364"/>
    </location>
</feature>
<dbReference type="RefSeq" id="WP_119497211.1">
    <property type="nucleotide sequence ID" value="NZ_NRJH01000045.1"/>
</dbReference>
<dbReference type="AlphaFoldDB" id="A0A3A1Y1P5"/>
<dbReference type="Gene3D" id="1.20.1720.10">
    <property type="entry name" value="Multidrug resistance protein D"/>
    <property type="match status" value="1"/>
</dbReference>
<dbReference type="GO" id="GO:1990961">
    <property type="term" value="P:xenobiotic detoxification by transmembrane export across the plasma membrane"/>
    <property type="evidence" value="ECO:0007669"/>
    <property type="project" value="InterPro"/>
</dbReference>
<evidence type="ECO:0000313" key="11">
    <source>
        <dbReference type="Proteomes" id="UP000266258"/>
    </source>
</evidence>
<feature type="transmembrane region" description="Helical" evidence="8">
    <location>
        <begin position="104"/>
        <end position="127"/>
    </location>
</feature>
<accession>A0A3A1Y1P5</accession>
<comment type="similarity">
    <text evidence="2 8">Belongs to the major facilitator superfamily. Bcr/CmlA family.</text>
</comment>
<feature type="transmembrane region" description="Helical" evidence="8">
    <location>
        <begin position="439"/>
        <end position="459"/>
    </location>
</feature>
<dbReference type="SUPFAM" id="SSF103473">
    <property type="entry name" value="MFS general substrate transporter"/>
    <property type="match status" value="1"/>
</dbReference>
<dbReference type="Proteomes" id="UP000266258">
    <property type="component" value="Unassembled WGS sequence"/>
</dbReference>
<dbReference type="InterPro" id="IPR036259">
    <property type="entry name" value="MFS_trans_sf"/>
</dbReference>
<evidence type="ECO:0000256" key="3">
    <source>
        <dbReference type="ARBA" id="ARBA00022448"/>
    </source>
</evidence>
<keyword evidence="7 8" id="KW-0472">Membrane</keyword>